<protein>
    <submittedName>
        <fullName evidence="2">Inner membrane protein</fullName>
    </submittedName>
</protein>
<comment type="caution">
    <text evidence="2">The sequence shown here is derived from an EMBL/GenBank/DDBJ whole genome shotgun (WGS) entry which is preliminary data.</text>
</comment>
<name>A0ABN0PP99_9GAMM</name>
<proteinExistence type="predicted"/>
<evidence type="ECO:0000256" key="1">
    <source>
        <dbReference type="SAM" id="Phobius"/>
    </source>
</evidence>
<accession>A0ABN0PP99</accession>
<dbReference type="PROSITE" id="PS51257">
    <property type="entry name" value="PROKAR_LIPOPROTEIN"/>
    <property type="match status" value="1"/>
</dbReference>
<evidence type="ECO:0000313" key="3">
    <source>
        <dbReference type="Proteomes" id="UP000017548"/>
    </source>
</evidence>
<dbReference type="EMBL" id="AXZL01000058">
    <property type="protein sequence ID" value="ESE41966.1"/>
    <property type="molecule type" value="Genomic_DNA"/>
</dbReference>
<dbReference type="RefSeq" id="WP_023266571.1">
    <property type="nucleotide sequence ID" value="NZ_AXZL01000058.1"/>
</dbReference>
<feature type="transmembrane region" description="Helical" evidence="1">
    <location>
        <begin position="91"/>
        <end position="109"/>
    </location>
</feature>
<organism evidence="2 3">
    <name type="scientific">Shewanella decolorationis S12</name>
    <dbReference type="NCBI Taxonomy" id="1353536"/>
    <lineage>
        <taxon>Bacteria</taxon>
        <taxon>Pseudomonadati</taxon>
        <taxon>Pseudomonadota</taxon>
        <taxon>Gammaproteobacteria</taxon>
        <taxon>Alteromonadales</taxon>
        <taxon>Shewanellaceae</taxon>
        <taxon>Shewanella</taxon>
    </lineage>
</organism>
<keyword evidence="1" id="KW-1133">Transmembrane helix</keyword>
<keyword evidence="3" id="KW-1185">Reference proteome</keyword>
<sequence length="125" mass="14667">MLSKPVYEALPYGYMALGCVSFMLLDPEYALMAAVIVFLLGARIYNLRSQNRRTDPVKRRKTGYMPTAIYDYLPFIYLFTALVIFKFFPKSLYPLLAILLLSYSFYILIRRSLYRRHKLPASPQF</sequence>
<reference evidence="2 3" key="1">
    <citation type="journal article" date="2013" name="Genome Announc.">
        <title>Draft Genome Sequence of Shewanella decolorationis S12, a Dye-Degrading Bacterium Isolated from a Wastewater Treatment Plant.</title>
        <authorList>
            <person name="Xu M."/>
            <person name="Fang Y."/>
            <person name="Liu J."/>
            <person name="Chen X."/>
            <person name="Sun G."/>
            <person name="Guo J."/>
            <person name="Hua Z."/>
            <person name="Tu Q."/>
            <person name="Wu L."/>
            <person name="Zhou J."/>
            <person name="Liu X."/>
        </authorList>
    </citation>
    <scope>NUCLEOTIDE SEQUENCE [LARGE SCALE GENOMIC DNA]</scope>
    <source>
        <strain evidence="2 3">S12</strain>
    </source>
</reference>
<dbReference type="Proteomes" id="UP000017548">
    <property type="component" value="Unassembled WGS sequence"/>
</dbReference>
<evidence type="ECO:0000313" key="2">
    <source>
        <dbReference type="EMBL" id="ESE41966.1"/>
    </source>
</evidence>
<gene>
    <name evidence="2" type="ORF">SHD_1501</name>
</gene>
<keyword evidence="1" id="KW-0812">Transmembrane</keyword>
<feature type="transmembrane region" description="Helical" evidence="1">
    <location>
        <begin position="12"/>
        <end position="42"/>
    </location>
</feature>
<keyword evidence="1" id="KW-0472">Membrane</keyword>
<feature type="transmembrane region" description="Helical" evidence="1">
    <location>
        <begin position="63"/>
        <end position="85"/>
    </location>
</feature>